<name>A0A2Z7B988_9LAMI</name>
<reference evidence="1 2" key="1">
    <citation type="journal article" date="2015" name="Proc. Natl. Acad. Sci. U.S.A.">
        <title>The resurrection genome of Boea hygrometrica: A blueprint for survival of dehydration.</title>
        <authorList>
            <person name="Xiao L."/>
            <person name="Yang G."/>
            <person name="Zhang L."/>
            <person name="Yang X."/>
            <person name="Zhao S."/>
            <person name="Ji Z."/>
            <person name="Zhou Q."/>
            <person name="Hu M."/>
            <person name="Wang Y."/>
            <person name="Chen M."/>
            <person name="Xu Y."/>
            <person name="Jin H."/>
            <person name="Xiao X."/>
            <person name="Hu G."/>
            <person name="Bao F."/>
            <person name="Hu Y."/>
            <person name="Wan P."/>
            <person name="Li L."/>
            <person name="Deng X."/>
            <person name="Kuang T."/>
            <person name="Xiang C."/>
            <person name="Zhu J.K."/>
            <person name="Oliver M.J."/>
            <person name="He Y."/>
        </authorList>
    </citation>
    <scope>NUCLEOTIDE SEQUENCE [LARGE SCALE GENOMIC DNA]</scope>
    <source>
        <strain evidence="2">cv. XS01</strain>
    </source>
</reference>
<gene>
    <name evidence="1" type="ORF">F511_18731</name>
</gene>
<proteinExistence type="predicted"/>
<dbReference type="Proteomes" id="UP000250235">
    <property type="component" value="Unassembled WGS sequence"/>
</dbReference>
<organism evidence="1 2">
    <name type="scientific">Dorcoceras hygrometricum</name>
    <dbReference type="NCBI Taxonomy" id="472368"/>
    <lineage>
        <taxon>Eukaryota</taxon>
        <taxon>Viridiplantae</taxon>
        <taxon>Streptophyta</taxon>
        <taxon>Embryophyta</taxon>
        <taxon>Tracheophyta</taxon>
        <taxon>Spermatophyta</taxon>
        <taxon>Magnoliopsida</taxon>
        <taxon>eudicotyledons</taxon>
        <taxon>Gunneridae</taxon>
        <taxon>Pentapetalae</taxon>
        <taxon>asterids</taxon>
        <taxon>lamiids</taxon>
        <taxon>Lamiales</taxon>
        <taxon>Gesneriaceae</taxon>
        <taxon>Didymocarpoideae</taxon>
        <taxon>Trichosporeae</taxon>
        <taxon>Loxocarpinae</taxon>
        <taxon>Dorcoceras</taxon>
    </lineage>
</organism>
<keyword evidence="2" id="KW-1185">Reference proteome</keyword>
<sequence>MDRGVLPNYGSVDVGRRNRVPTKHELKPQSVQLLGRNLPMTLSSFGMVSSGSAMIRELENGVKGTGTDTIISFPGWILGGAKGTDFIMAPVTDQVIVGKEQPELVLDMERWADSLCLLAACLEDEPATITTRDVFRRTIALANSKRDVMFAADCNCVVLLAADQQMRNTSVEKRRRLS</sequence>
<dbReference type="EMBL" id="KV010155">
    <property type="protein sequence ID" value="KZV28289.1"/>
    <property type="molecule type" value="Genomic_DNA"/>
</dbReference>
<evidence type="ECO:0000313" key="2">
    <source>
        <dbReference type="Proteomes" id="UP000250235"/>
    </source>
</evidence>
<accession>A0A2Z7B988</accession>
<dbReference type="AlphaFoldDB" id="A0A2Z7B988"/>
<evidence type="ECO:0000313" key="1">
    <source>
        <dbReference type="EMBL" id="KZV28289.1"/>
    </source>
</evidence>
<protein>
    <submittedName>
        <fullName evidence="1">Uncharacterized protein</fullName>
    </submittedName>
</protein>